<dbReference type="SUPFAM" id="SSF57756">
    <property type="entry name" value="Retrovirus zinc finger-like domains"/>
    <property type="match status" value="1"/>
</dbReference>
<dbReference type="GO" id="GO:0008270">
    <property type="term" value="F:zinc ion binding"/>
    <property type="evidence" value="ECO:0007669"/>
    <property type="project" value="UniProtKB-KW"/>
</dbReference>
<dbReference type="EMBL" id="KE148155">
    <property type="protein sequence ID" value="EPE05638.1"/>
    <property type="molecule type" value="Genomic_DNA"/>
</dbReference>
<keyword evidence="1" id="KW-0863">Zinc-finger</keyword>
<dbReference type="Gene3D" id="4.10.60.10">
    <property type="entry name" value="Zinc finger, CCHC-type"/>
    <property type="match status" value="2"/>
</dbReference>
<evidence type="ECO:0000259" key="2">
    <source>
        <dbReference type="PROSITE" id="PS50158"/>
    </source>
</evidence>
<evidence type="ECO:0000313" key="3">
    <source>
        <dbReference type="EMBL" id="EPE05638.1"/>
    </source>
</evidence>
<dbReference type="InterPro" id="IPR051714">
    <property type="entry name" value="Znf_CCHC_NABP"/>
</dbReference>
<name>S3CH42_OPHP1</name>
<organism evidence="3 4">
    <name type="scientific">Ophiostoma piceae (strain UAMH 11346)</name>
    <name type="common">Sap stain fungus</name>
    <dbReference type="NCBI Taxonomy" id="1262450"/>
    <lineage>
        <taxon>Eukaryota</taxon>
        <taxon>Fungi</taxon>
        <taxon>Dikarya</taxon>
        <taxon>Ascomycota</taxon>
        <taxon>Pezizomycotina</taxon>
        <taxon>Sordariomycetes</taxon>
        <taxon>Sordariomycetidae</taxon>
        <taxon>Ophiostomatales</taxon>
        <taxon>Ophiostomataceae</taxon>
        <taxon>Ophiostoma</taxon>
    </lineage>
</organism>
<dbReference type="SMART" id="SM00343">
    <property type="entry name" value="ZnF_C2HC"/>
    <property type="match status" value="3"/>
</dbReference>
<dbReference type="Pfam" id="PF00098">
    <property type="entry name" value="zf-CCHC"/>
    <property type="match status" value="2"/>
</dbReference>
<keyword evidence="1" id="KW-0862">Zinc</keyword>
<dbReference type="eggNOG" id="KOG4400">
    <property type="taxonomic scope" value="Eukaryota"/>
</dbReference>
<evidence type="ECO:0000256" key="1">
    <source>
        <dbReference type="PROSITE-ProRule" id="PRU00047"/>
    </source>
</evidence>
<reference evidence="3 4" key="1">
    <citation type="journal article" date="2013" name="BMC Genomics">
        <title>The genome and transcriptome of the pine saprophyte Ophiostoma piceae, and a comparison with the bark beetle-associated pine pathogen Grosmannia clavigera.</title>
        <authorList>
            <person name="Haridas S."/>
            <person name="Wang Y."/>
            <person name="Lim L."/>
            <person name="Massoumi Alamouti S."/>
            <person name="Jackman S."/>
            <person name="Docking R."/>
            <person name="Robertson G."/>
            <person name="Birol I."/>
            <person name="Bohlmann J."/>
            <person name="Breuil C."/>
        </authorList>
    </citation>
    <scope>NUCLEOTIDE SEQUENCE [LARGE SCALE GENOMIC DNA]</scope>
    <source>
        <strain evidence="3 4">UAMH 11346</strain>
    </source>
</reference>
<feature type="domain" description="CCHC-type" evidence="2">
    <location>
        <begin position="145"/>
        <end position="161"/>
    </location>
</feature>
<feature type="domain" description="CCHC-type" evidence="2">
    <location>
        <begin position="169"/>
        <end position="184"/>
    </location>
</feature>
<accession>S3CH42</accession>
<dbReference type="GO" id="GO:0003676">
    <property type="term" value="F:nucleic acid binding"/>
    <property type="evidence" value="ECO:0007669"/>
    <property type="project" value="InterPro"/>
</dbReference>
<dbReference type="VEuPathDB" id="FungiDB:F503_08169"/>
<dbReference type="PANTHER" id="PTHR23002">
    <property type="entry name" value="ZINC FINGER CCHC DOMAIN CONTAINING PROTEIN"/>
    <property type="match status" value="1"/>
</dbReference>
<gene>
    <name evidence="3" type="ORF">F503_08169</name>
</gene>
<sequence>MDFQGQQGQQSGGGGGRACFSSGLPHLAYALDITSSASHLILLLLVEIGATVLVSGPPVQDALLCSRATPRKAQSSCFNNPDGLLSPDALLSLVASTPLAHSIPVFTPLRPGSKNMYGLFLGKFLEIGGATTHQARDCPNRGAAKCYNCGNEGHMSRDCPEGPKDTKTCYRCGQSGHISRDCPSSAGGDSRGQGQSGAECYKCGEAWEILSCSRGESYTRIGHGIDNRHLDTQKRTWSLIL</sequence>
<dbReference type="AlphaFoldDB" id="S3CH42"/>
<keyword evidence="4" id="KW-1185">Reference proteome</keyword>
<dbReference type="Proteomes" id="UP000016923">
    <property type="component" value="Unassembled WGS sequence"/>
</dbReference>
<proteinExistence type="predicted"/>
<protein>
    <submittedName>
        <fullName evidence="3">Zinc knuckle domain-containing protein</fullName>
    </submittedName>
</protein>
<dbReference type="InterPro" id="IPR036875">
    <property type="entry name" value="Znf_CCHC_sf"/>
</dbReference>
<dbReference type="HOGENOM" id="CLU_1152072_0_0_1"/>
<dbReference type="InterPro" id="IPR001878">
    <property type="entry name" value="Znf_CCHC"/>
</dbReference>
<dbReference type="OrthoDB" id="3863715at2759"/>
<dbReference type="STRING" id="1262450.S3CH42"/>
<keyword evidence="1" id="KW-0479">Metal-binding</keyword>
<dbReference type="FunFam" id="4.10.60.10:FF:000060">
    <property type="entry name" value="Zinc knuckle domain protein"/>
    <property type="match status" value="1"/>
</dbReference>
<dbReference type="PROSITE" id="PS50158">
    <property type="entry name" value="ZF_CCHC"/>
    <property type="match status" value="2"/>
</dbReference>
<evidence type="ECO:0000313" key="4">
    <source>
        <dbReference type="Proteomes" id="UP000016923"/>
    </source>
</evidence>